<feature type="region of interest" description="Disordered" evidence="3">
    <location>
        <begin position="230"/>
        <end position="262"/>
    </location>
</feature>
<dbReference type="InterPro" id="IPR038506">
    <property type="entry name" value="GLE1-like_sf"/>
</dbReference>
<evidence type="ECO:0000256" key="2">
    <source>
        <dbReference type="ARBA" id="ARBA00030897"/>
    </source>
</evidence>
<dbReference type="GO" id="GO:0005643">
    <property type="term" value="C:nuclear pore"/>
    <property type="evidence" value="ECO:0007669"/>
    <property type="project" value="InterPro"/>
</dbReference>
<keyword evidence="4" id="KW-1185">Reference proteome</keyword>
<accession>A0AAF3FGP1</accession>
<comment type="function">
    <text evidence="1">Required for the export of mRNAs containing poly(A) tails from the nucleus into the cytoplasm. May be involved in the terminal step of the mRNA transport through the nuclear pore complex (NPC).</text>
</comment>
<reference evidence="5" key="1">
    <citation type="submission" date="2024-02" db="UniProtKB">
        <authorList>
            <consortium name="WormBaseParasite"/>
        </authorList>
    </citation>
    <scope>IDENTIFICATION</scope>
</reference>
<dbReference type="GO" id="GO:0016973">
    <property type="term" value="P:poly(A)+ mRNA export from nucleus"/>
    <property type="evidence" value="ECO:0007669"/>
    <property type="project" value="InterPro"/>
</dbReference>
<evidence type="ECO:0000256" key="1">
    <source>
        <dbReference type="ARBA" id="ARBA00024680"/>
    </source>
</evidence>
<dbReference type="AlphaFoldDB" id="A0AAF3FGP1"/>
<name>A0AAF3FGP1_9BILA</name>
<dbReference type="Gene3D" id="1.25.40.510">
    <property type="entry name" value="GLE1-like"/>
    <property type="match status" value="1"/>
</dbReference>
<protein>
    <recommendedName>
        <fullName evidence="2">GLE1 RNA export mediator</fullName>
    </recommendedName>
</protein>
<organism evidence="4 5">
    <name type="scientific">Mesorhabditis belari</name>
    <dbReference type="NCBI Taxonomy" id="2138241"/>
    <lineage>
        <taxon>Eukaryota</taxon>
        <taxon>Metazoa</taxon>
        <taxon>Ecdysozoa</taxon>
        <taxon>Nematoda</taxon>
        <taxon>Chromadorea</taxon>
        <taxon>Rhabditida</taxon>
        <taxon>Rhabditina</taxon>
        <taxon>Rhabditomorpha</taxon>
        <taxon>Rhabditoidea</taxon>
        <taxon>Rhabditidae</taxon>
        <taxon>Mesorhabditinae</taxon>
        <taxon>Mesorhabditis</taxon>
    </lineage>
</organism>
<evidence type="ECO:0000256" key="3">
    <source>
        <dbReference type="SAM" id="MobiDB-lite"/>
    </source>
</evidence>
<evidence type="ECO:0000313" key="4">
    <source>
        <dbReference type="Proteomes" id="UP000887575"/>
    </source>
</evidence>
<evidence type="ECO:0000313" key="5">
    <source>
        <dbReference type="WBParaSite" id="MBELARI_LOCUS5827"/>
    </source>
</evidence>
<dbReference type="Pfam" id="PF07817">
    <property type="entry name" value="GLE1"/>
    <property type="match status" value="1"/>
</dbReference>
<sequence>MKYGLDDEDGYIDLSQKALLLEEFPSPANVKLLKVIASSAIEKPKEEVKEKEDTFVVEEKLSCYEEVDFSKDPRYPDFIEDLKKLELRSRPSTVASTKNSLNCSSLQKELIFSPENVLKVDDFGFALPRTNWIAQLHQQPKTSTPIMNVFPKLNFDISRVDLENKEKDDLDWSKNFIVAPRSVSEESGKAQLLGKAESSYDTRIQEDDVPTFLENSSILNSFATAIDEGESEYDVSERVNSSSSDAASDEDSNESRQTVEEVTTSIAALKPVTLPGTFADFYSHEIKYKRALEKKMKEFEEKTEPAMLAQIKRTVMEKVTISSKKHATKEDIENIGSYFASLCQGRPLTGVNDSEIRLSTSLEAFYMLNQACERYLKLAEHDAELCPIVSRILHSIGSKEEAFLKIVLGRLFSSCIFLTMDSVRCLKKAEWLCTQPTDARKIFVDQQRSLLRVFFTIHLLAHENEAGILRVAFKNIWRTLAYCINAPPVPLATPIVLAELLESCANELSEAYGSVWERAIECILVELLDKLDEQVSDNQLLMKAGQATYNSILRCIIDEFYK</sequence>
<dbReference type="WBParaSite" id="MBELARI_LOCUS5827">
    <property type="protein sequence ID" value="MBELARI_LOCUS5827"/>
    <property type="gene ID" value="MBELARI_LOCUS5827"/>
</dbReference>
<dbReference type="Proteomes" id="UP000887575">
    <property type="component" value="Unassembled WGS sequence"/>
</dbReference>
<dbReference type="InterPro" id="IPR012476">
    <property type="entry name" value="GLE1"/>
</dbReference>
<proteinExistence type="predicted"/>